<evidence type="ECO:0008006" key="3">
    <source>
        <dbReference type="Google" id="ProtNLM"/>
    </source>
</evidence>
<evidence type="ECO:0000313" key="2">
    <source>
        <dbReference type="Proteomes" id="UP000030672"/>
    </source>
</evidence>
<gene>
    <name evidence="1" type="ORF">M437DRAFT_9501</name>
</gene>
<feature type="non-terminal residue" evidence="1">
    <location>
        <position position="62"/>
    </location>
</feature>
<sequence>RPTIRCWDHGCGGRKFSSISNYRRHQRERAGQTTVCFCPRCGAAFYRRWTRDHHVERGSCLR</sequence>
<reference evidence="1 2" key="1">
    <citation type="journal article" date="2014" name="BMC Genomics">
        <title>Genome sequencing of four Aureobasidium pullulans varieties: biotechnological potential, stress tolerance, and description of new species.</title>
        <authorList>
            <person name="Gostin Ar C."/>
            <person name="Ohm R.A."/>
            <person name="Kogej T."/>
            <person name="Sonjak S."/>
            <person name="Turk M."/>
            <person name="Zajc J."/>
            <person name="Zalar P."/>
            <person name="Grube M."/>
            <person name="Sun H."/>
            <person name="Han J."/>
            <person name="Sharma A."/>
            <person name="Chiniquy J."/>
            <person name="Ngan C.Y."/>
            <person name="Lipzen A."/>
            <person name="Barry K."/>
            <person name="Grigoriev I.V."/>
            <person name="Gunde-Cimerman N."/>
        </authorList>
    </citation>
    <scope>NUCLEOTIDE SEQUENCE [LARGE SCALE GENOMIC DNA]</scope>
    <source>
        <strain evidence="1 2">CBS 110374</strain>
    </source>
</reference>
<feature type="non-terminal residue" evidence="1">
    <location>
        <position position="1"/>
    </location>
</feature>
<dbReference type="HOGENOM" id="CLU_158786_1_0_1"/>
<dbReference type="AlphaFoldDB" id="A0A074WLW8"/>
<keyword evidence="2" id="KW-1185">Reference proteome</keyword>
<evidence type="ECO:0000313" key="1">
    <source>
        <dbReference type="EMBL" id="KEQ63441.1"/>
    </source>
</evidence>
<dbReference type="EMBL" id="KL584831">
    <property type="protein sequence ID" value="KEQ63441.1"/>
    <property type="molecule type" value="Genomic_DNA"/>
</dbReference>
<protein>
    <recommendedName>
        <fullName evidence="3">C2H2-type domain-containing protein</fullName>
    </recommendedName>
</protein>
<dbReference type="GeneID" id="63922465"/>
<accession>A0A074WLW8</accession>
<dbReference type="RefSeq" id="XP_040880464.1">
    <property type="nucleotide sequence ID" value="XM_041029092.1"/>
</dbReference>
<proteinExistence type="predicted"/>
<name>A0A074WLW8_AURM1</name>
<organism evidence="1 2">
    <name type="scientific">Aureobasidium melanogenum (strain CBS 110374)</name>
    <name type="common">Aureobasidium pullulans var. melanogenum</name>
    <dbReference type="NCBI Taxonomy" id="1043003"/>
    <lineage>
        <taxon>Eukaryota</taxon>
        <taxon>Fungi</taxon>
        <taxon>Dikarya</taxon>
        <taxon>Ascomycota</taxon>
        <taxon>Pezizomycotina</taxon>
        <taxon>Dothideomycetes</taxon>
        <taxon>Dothideomycetidae</taxon>
        <taxon>Dothideales</taxon>
        <taxon>Saccotheciaceae</taxon>
        <taxon>Aureobasidium</taxon>
    </lineage>
</organism>
<dbReference type="Proteomes" id="UP000030672">
    <property type="component" value="Unassembled WGS sequence"/>
</dbReference>